<feature type="transmembrane region" description="Helical" evidence="1">
    <location>
        <begin position="63"/>
        <end position="83"/>
    </location>
</feature>
<dbReference type="EMBL" id="CP151657">
    <property type="protein sequence ID" value="WZP16132.1"/>
    <property type="molecule type" value="Genomic_DNA"/>
</dbReference>
<name>A0ABZ2ZVB6_9MICC</name>
<keyword evidence="3" id="KW-1185">Reference proteome</keyword>
<sequence>MMNLLVAAFMWLLVLTLSLRARARPDNSMLKAAVVIAASLTTNINEVYRWAAELLPWANALDLVSNILLITGVFYLSRAITLGATAGSSRGSGGVWGRAGALGTAVVMVVTFAAIDNPMPSTTFMLDYGDQPAAALYSAVQYVYIFAVMAATLGTCVRNVPHMRRRRFRAGFSIIGTGCGVGLLLCASVIVMDVTHVTGQEGIMRSVGGVYDVLYPLTVVLLSVGLAVPPLGRIINDISIKRQIRQLEPQLKALWTKTAARTPDVSLIGGTPDTAPALRKSARGATDAIHRLVIEIHDWIAVTGNPGAELSTADAAALREAEALCLKQGRML</sequence>
<dbReference type="RefSeq" id="WP_342023779.1">
    <property type="nucleotide sequence ID" value="NZ_CP151657.1"/>
</dbReference>
<evidence type="ECO:0000256" key="1">
    <source>
        <dbReference type="SAM" id="Phobius"/>
    </source>
</evidence>
<evidence type="ECO:0000313" key="2">
    <source>
        <dbReference type="EMBL" id="WZP16132.1"/>
    </source>
</evidence>
<dbReference type="Proteomes" id="UP001448858">
    <property type="component" value="Chromosome"/>
</dbReference>
<organism evidence="2 3">
    <name type="scientific">Arthrobacter citreus</name>
    <dbReference type="NCBI Taxonomy" id="1670"/>
    <lineage>
        <taxon>Bacteria</taxon>
        <taxon>Bacillati</taxon>
        <taxon>Actinomycetota</taxon>
        <taxon>Actinomycetes</taxon>
        <taxon>Micrococcales</taxon>
        <taxon>Micrococcaceae</taxon>
        <taxon>Arthrobacter</taxon>
    </lineage>
</organism>
<dbReference type="InterPro" id="IPR050039">
    <property type="entry name" value="MAB_1171c-like"/>
</dbReference>
<keyword evidence="1" id="KW-0812">Transmembrane</keyword>
<feature type="transmembrane region" description="Helical" evidence="1">
    <location>
        <begin position="135"/>
        <end position="160"/>
    </location>
</feature>
<keyword evidence="1" id="KW-0472">Membrane</keyword>
<reference evidence="2 3" key="1">
    <citation type="submission" date="2024-04" db="EMBL/GenBank/DDBJ databases">
        <title>Arthrobacter sp. from Plains bison fecal sample.</title>
        <authorList>
            <person name="Ruzzini A."/>
        </authorList>
    </citation>
    <scope>NUCLEOTIDE SEQUENCE [LARGE SCALE GENOMIC DNA]</scope>
    <source>
        <strain evidence="2 3">EINP1</strain>
    </source>
</reference>
<keyword evidence="1" id="KW-1133">Transmembrane helix</keyword>
<gene>
    <name evidence="2" type="ORF">AAE021_00650</name>
</gene>
<feature type="transmembrane region" description="Helical" evidence="1">
    <location>
        <begin position="214"/>
        <end position="235"/>
    </location>
</feature>
<feature type="transmembrane region" description="Helical" evidence="1">
    <location>
        <begin position="172"/>
        <end position="194"/>
    </location>
</feature>
<accession>A0ABZ2ZVB6</accession>
<protein>
    <submittedName>
        <fullName evidence="2">MAB_1171c family putative transporter</fullName>
    </submittedName>
</protein>
<feature type="transmembrane region" description="Helical" evidence="1">
    <location>
        <begin position="95"/>
        <end position="115"/>
    </location>
</feature>
<proteinExistence type="predicted"/>
<evidence type="ECO:0000313" key="3">
    <source>
        <dbReference type="Proteomes" id="UP001448858"/>
    </source>
</evidence>
<dbReference type="NCBIfam" id="NF042915">
    <property type="entry name" value="MAB_1171c_fam"/>
    <property type="match status" value="1"/>
</dbReference>